<dbReference type="GO" id="GO:2001069">
    <property type="term" value="F:glycogen binding"/>
    <property type="evidence" value="ECO:0007669"/>
    <property type="project" value="TreeGrafter"/>
</dbReference>
<dbReference type="PANTHER" id="PTHR12307:SF53">
    <property type="entry name" value="PROTEIN PHOSPHATASE 1 REGULATORY SUBUNIT"/>
    <property type="match status" value="1"/>
</dbReference>
<feature type="compositionally biased region" description="Low complexity" evidence="1">
    <location>
        <begin position="278"/>
        <end position="288"/>
    </location>
</feature>
<dbReference type="Gene3D" id="2.60.40.2440">
    <property type="entry name" value="Carbohydrate binding type-21 domain"/>
    <property type="match status" value="1"/>
</dbReference>
<sequence length="612" mass="68017">MVSANGGGGGVVVNCCNQRNRASSLNDSLSILKSSSNALVDCPQISIKTINSNTMTVSPVPTPIESTDSDDVNNNNNKSESNNRSTINETEVDVISNPTTESTIPSHQTGGDVRHRKRSSMKPILPDIGLIAQMLNDDRQVEEKEKEDRRLHSNTNINLHDDGKPINKLNPEWRECADQESAAAWLAAALQPSPQARRKNGGLLHLTTNGLAHSNLSGTISMIKSNISVQSNLNTITKCNNTNDNGYSHHLNDQHLYKSNISSIQSVKPVESTLIKNTTTTTNNNNNNEKLQSTEPKVKPLQPFGKDDRVRRMSILRPSTNHNLVQPNQINNCPKKRVSFADANGMQLENIRYYEVKPPIHRRYSSYNAPTYLTNGNYNSPWNLALNGNVSDRKPFNIRSETSISTPINTNITTTNATTSASTIAAAAATTITTTMLTSNQLVKEYDFNHSKLAPRYELMASNFTSPSLQLNFTETLSKKSVLLHSLTTAETTVYGTVSVMNVHFSKRVIVRYTFNEWKSHIEREATYMLGSHDGQSDKFSFVIYARPEDFSNNLATTFSVHHSGTYLANGADPIQSIHPRIYFAIRFIAGDGREFWDNNDGRNYCLNLTTY</sequence>
<dbReference type="InterPro" id="IPR005036">
    <property type="entry name" value="CBM21_dom"/>
</dbReference>
<proteinExistence type="predicted"/>
<comment type="caution">
    <text evidence="3">The sequence shown here is derived from an EMBL/GenBank/DDBJ whole genome shotgun (WGS) entry which is preliminary data.</text>
</comment>
<dbReference type="PROSITE" id="PS51159">
    <property type="entry name" value="CBM21"/>
    <property type="match status" value="1"/>
</dbReference>
<protein>
    <recommendedName>
        <fullName evidence="2">CBM21 domain-containing protein</fullName>
    </recommendedName>
</protein>
<dbReference type="InterPro" id="IPR038175">
    <property type="entry name" value="CBM21_dom_sf"/>
</dbReference>
<dbReference type="Proteomes" id="UP001142055">
    <property type="component" value="Chromosome 2"/>
</dbReference>
<name>A0A9Q0M8R9_BLOTA</name>
<evidence type="ECO:0000313" key="4">
    <source>
        <dbReference type="Proteomes" id="UP001142055"/>
    </source>
</evidence>
<dbReference type="PANTHER" id="PTHR12307">
    <property type="entry name" value="PROTEIN PHOSPHATASE 1 REGULATORY SUBUNIT"/>
    <property type="match status" value="1"/>
</dbReference>
<feature type="compositionally biased region" description="Polar residues" evidence="1">
    <location>
        <begin position="96"/>
        <end position="109"/>
    </location>
</feature>
<dbReference type="AlphaFoldDB" id="A0A9Q0M8R9"/>
<evidence type="ECO:0000259" key="2">
    <source>
        <dbReference type="PROSITE" id="PS51159"/>
    </source>
</evidence>
<evidence type="ECO:0000313" key="3">
    <source>
        <dbReference type="EMBL" id="KAJ6221137.1"/>
    </source>
</evidence>
<feature type="domain" description="CBM21" evidence="2">
    <location>
        <begin position="474"/>
        <end position="608"/>
    </location>
</feature>
<feature type="region of interest" description="Disordered" evidence="1">
    <location>
        <begin position="58"/>
        <end position="121"/>
    </location>
</feature>
<dbReference type="Pfam" id="PF03370">
    <property type="entry name" value="CBM_21"/>
    <property type="match status" value="1"/>
</dbReference>
<feature type="compositionally biased region" description="Low complexity" evidence="1">
    <location>
        <begin position="72"/>
        <end position="85"/>
    </location>
</feature>
<dbReference type="GO" id="GO:0005979">
    <property type="term" value="P:regulation of glycogen biosynthetic process"/>
    <property type="evidence" value="ECO:0007669"/>
    <property type="project" value="TreeGrafter"/>
</dbReference>
<organism evidence="3 4">
    <name type="scientific">Blomia tropicalis</name>
    <name type="common">Mite</name>
    <dbReference type="NCBI Taxonomy" id="40697"/>
    <lineage>
        <taxon>Eukaryota</taxon>
        <taxon>Metazoa</taxon>
        <taxon>Ecdysozoa</taxon>
        <taxon>Arthropoda</taxon>
        <taxon>Chelicerata</taxon>
        <taxon>Arachnida</taxon>
        <taxon>Acari</taxon>
        <taxon>Acariformes</taxon>
        <taxon>Sarcoptiformes</taxon>
        <taxon>Astigmata</taxon>
        <taxon>Glycyphagoidea</taxon>
        <taxon>Echimyopodidae</taxon>
        <taxon>Blomia</taxon>
    </lineage>
</organism>
<feature type="region of interest" description="Disordered" evidence="1">
    <location>
        <begin position="278"/>
        <end position="304"/>
    </location>
</feature>
<dbReference type="InterPro" id="IPR050782">
    <property type="entry name" value="PP1_regulatory_subunit_3"/>
</dbReference>
<dbReference type="GO" id="GO:0008157">
    <property type="term" value="F:protein phosphatase 1 binding"/>
    <property type="evidence" value="ECO:0007669"/>
    <property type="project" value="TreeGrafter"/>
</dbReference>
<dbReference type="EMBL" id="JAPWDV010000002">
    <property type="protein sequence ID" value="KAJ6221137.1"/>
    <property type="molecule type" value="Genomic_DNA"/>
</dbReference>
<gene>
    <name evidence="3" type="ORF">RDWZM_006949</name>
</gene>
<evidence type="ECO:0000256" key="1">
    <source>
        <dbReference type="SAM" id="MobiDB-lite"/>
    </source>
</evidence>
<dbReference type="GO" id="GO:0000164">
    <property type="term" value="C:protein phosphatase type 1 complex"/>
    <property type="evidence" value="ECO:0007669"/>
    <property type="project" value="TreeGrafter"/>
</dbReference>
<accession>A0A9Q0M8R9</accession>
<keyword evidence="4" id="KW-1185">Reference proteome</keyword>
<reference evidence="3" key="1">
    <citation type="submission" date="2022-12" db="EMBL/GenBank/DDBJ databases">
        <title>Genome assemblies of Blomia tropicalis.</title>
        <authorList>
            <person name="Cui Y."/>
        </authorList>
    </citation>
    <scope>NUCLEOTIDE SEQUENCE</scope>
    <source>
        <tissue evidence="3">Adult mites</tissue>
    </source>
</reference>